<evidence type="ECO:0000256" key="1">
    <source>
        <dbReference type="ARBA" id="ARBA00022490"/>
    </source>
</evidence>
<evidence type="ECO:0000259" key="10">
    <source>
        <dbReference type="PROSITE" id="PS51705"/>
    </source>
</evidence>
<dbReference type="NCBIfam" id="TIGR03156">
    <property type="entry name" value="GTP_HflX"/>
    <property type="match status" value="1"/>
</dbReference>
<dbReference type="InterPro" id="IPR027417">
    <property type="entry name" value="P-loop_NTPase"/>
</dbReference>
<dbReference type="InterPro" id="IPR042108">
    <property type="entry name" value="GTPase_HflX_N_sf"/>
</dbReference>
<dbReference type="AlphaFoldDB" id="A0A4S4BIY4"/>
<evidence type="ECO:0000256" key="4">
    <source>
        <dbReference type="ARBA" id="ARBA00022842"/>
    </source>
</evidence>
<keyword evidence="4 8" id="KW-0460">Magnesium</keyword>
<evidence type="ECO:0000256" key="8">
    <source>
        <dbReference type="PIRSR" id="PIRSR006809-2"/>
    </source>
</evidence>
<dbReference type="Gene3D" id="3.40.50.11060">
    <property type="entry name" value="GTPase HflX, N-terminal domain"/>
    <property type="match status" value="1"/>
</dbReference>
<dbReference type="InterPro" id="IPR025121">
    <property type="entry name" value="GTPase_HflX_N"/>
</dbReference>
<dbReference type="InterPro" id="IPR006073">
    <property type="entry name" value="GTP-bd"/>
</dbReference>
<feature type="binding site" evidence="7">
    <location>
        <begin position="327"/>
        <end position="330"/>
    </location>
    <ligand>
        <name>GTP</name>
        <dbReference type="ChEBI" id="CHEBI:37565"/>
    </ligand>
</feature>
<protein>
    <recommendedName>
        <fullName evidence="6">GTPase HflX</fullName>
    </recommendedName>
    <alternativeName>
        <fullName evidence="6">GTP-binding protein HflX</fullName>
    </alternativeName>
</protein>
<evidence type="ECO:0000256" key="2">
    <source>
        <dbReference type="ARBA" id="ARBA00022723"/>
    </source>
</evidence>
<feature type="compositionally biased region" description="Low complexity" evidence="9">
    <location>
        <begin position="441"/>
        <end position="455"/>
    </location>
</feature>
<feature type="binding site" evidence="8">
    <location>
        <position position="241"/>
    </location>
    <ligand>
        <name>Mg(2+)</name>
        <dbReference type="ChEBI" id="CHEBI:18420"/>
    </ligand>
</feature>
<dbReference type="HAMAP" id="MF_00900">
    <property type="entry name" value="GTPase_HflX"/>
    <property type="match status" value="1"/>
</dbReference>
<dbReference type="SUPFAM" id="SSF52540">
    <property type="entry name" value="P-loop containing nucleoside triphosphate hydrolases"/>
    <property type="match status" value="1"/>
</dbReference>
<dbReference type="Pfam" id="PF01926">
    <property type="entry name" value="MMR_HSR1"/>
    <property type="match status" value="1"/>
</dbReference>
<keyword evidence="3 6" id="KW-0547">Nucleotide-binding</keyword>
<dbReference type="Gene3D" id="6.10.250.2860">
    <property type="match status" value="1"/>
</dbReference>
<dbReference type="PIRSF" id="PIRSF006809">
    <property type="entry name" value="GTP-binding_hflX_prd"/>
    <property type="match status" value="1"/>
</dbReference>
<feature type="binding site" evidence="7">
    <location>
        <begin position="214"/>
        <end position="221"/>
    </location>
    <ligand>
        <name>GTP</name>
        <dbReference type="ChEBI" id="CHEBI:37565"/>
    </ligand>
</feature>
<dbReference type="PANTHER" id="PTHR10229:SF0">
    <property type="entry name" value="GTP-BINDING PROTEIN 6-RELATED"/>
    <property type="match status" value="1"/>
</dbReference>
<proteinExistence type="inferred from homology"/>
<evidence type="ECO:0000256" key="6">
    <source>
        <dbReference type="HAMAP-Rule" id="MF_00900"/>
    </source>
</evidence>
<dbReference type="InterPro" id="IPR030394">
    <property type="entry name" value="G_HFLX_dom"/>
</dbReference>
<dbReference type="GO" id="GO:0005737">
    <property type="term" value="C:cytoplasm"/>
    <property type="evidence" value="ECO:0007669"/>
    <property type="project" value="UniProtKB-SubCell"/>
</dbReference>
<dbReference type="GO" id="GO:0043022">
    <property type="term" value="F:ribosome binding"/>
    <property type="evidence" value="ECO:0007669"/>
    <property type="project" value="TreeGrafter"/>
</dbReference>
<dbReference type="Proteomes" id="UP000310636">
    <property type="component" value="Unassembled WGS sequence"/>
</dbReference>
<keyword evidence="2 8" id="KW-0479">Metal-binding</keyword>
<organism evidence="11 12">
    <name type="scientific">Cohnella fermenti</name>
    <dbReference type="NCBI Taxonomy" id="2565925"/>
    <lineage>
        <taxon>Bacteria</taxon>
        <taxon>Bacillati</taxon>
        <taxon>Bacillota</taxon>
        <taxon>Bacilli</taxon>
        <taxon>Bacillales</taxon>
        <taxon>Paenibacillaceae</taxon>
        <taxon>Cohnella</taxon>
    </lineage>
</organism>
<feature type="binding site" evidence="7">
    <location>
        <begin position="261"/>
        <end position="264"/>
    </location>
    <ligand>
        <name>GTP</name>
        <dbReference type="ChEBI" id="CHEBI:37565"/>
    </ligand>
</feature>
<dbReference type="EMBL" id="SSOB01000039">
    <property type="protein sequence ID" value="THF74600.1"/>
    <property type="molecule type" value="Genomic_DNA"/>
</dbReference>
<feature type="domain" description="Hflx-type G" evidence="10">
    <location>
        <begin position="208"/>
        <end position="372"/>
    </location>
</feature>
<comment type="caution">
    <text evidence="11">The sequence shown here is derived from an EMBL/GenBank/DDBJ whole genome shotgun (WGS) entry which is preliminary data.</text>
</comment>
<dbReference type="GO" id="GO:0005525">
    <property type="term" value="F:GTP binding"/>
    <property type="evidence" value="ECO:0007669"/>
    <property type="project" value="UniProtKB-UniRule"/>
</dbReference>
<dbReference type="InterPro" id="IPR032305">
    <property type="entry name" value="GTP-bd_M"/>
</dbReference>
<evidence type="ECO:0000313" key="12">
    <source>
        <dbReference type="Proteomes" id="UP000310636"/>
    </source>
</evidence>
<feature type="binding site" evidence="8">
    <location>
        <position position="221"/>
    </location>
    <ligand>
        <name>Mg(2+)</name>
        <dbReference type="ChEBI" id="CHEBI:18420"/>
    </ligand>
</feature>
<sequence length="455" mass="49817">MRGYTYDTEARREERALLVSLVTDESRRSGVDPRISLEELVQLAETAGVTVAGTAMQNRDVPDSKWFVGKGKALELKELVRAEELSTVIFDQELSGAQVRNLEEALDAKIIDRTQLILDIFAGRAKTREGILQVELAQLTYLLPRLSGQGKNLSRLGGGIGTRGPGETKLETDRRHIRGRIGELKRQLETVQAHRQLHRERRRKNGAVQVALVGYTNAGKSTLLRQLTRADVLAEDKLFATLDPTSRQLRLPSGKEVLLTDTVGFIQNLPHDLVAAFRATLEEANEADLLLHVMDASSPMRDRQREVVDEVLGELGASGKPTLLVYNKIDLLPDADEELLAGGPETLRISAFREADMERLLRSIEDKLLGGVAKLKLPASRGDLAALAYRVGEVLSQMTEDDWLVLTIRLNAGDMEKRGRPLLPYFAESESSAGAGGAGAADGMATANAAKTSDN</sequence>
<keyword evidence="12" id="KW-1185">Reference proteome</keyword>
<feature type="region of interest" description="Disordered" evidence="9">
    <location>
        <begin position="430"/>
        <end position="455"/>
    </location>
</feature>
<comment type="subunit">
    <text evidence="6">Monomer. Associates with the 50S ribosomal subunit.</text>
</comment>
<dbReference type="PRINTS" id="PR00326">
    <property type="entry name" value="GTP1OBG"/>
</dbReference>
<dbReference type="OrthoDB" id="9812272at2"/>
<dbReference type="FunFam" id="3.40.50.11060:FF:000001">
    <property type="entry name" value="GTPase HflX"/>
    <property type="match status" value="1"/>
</dbReference>
<comment type="cofactor">
    <cofactor evidence="8">
        <name>Mg(2+)</name>
        <dbReference type="ChEBI" id="CHEBI:18420"/>
    </cofactor>
</comment>
<dbReference type="Pfam" id="PF16360">
    <property type="entry name" value="GTP-bdg_M"/>
    <property type="match status" value="1"/>
</dbReference>
<dbReference type="GO" id="GO:0003924">
    <property type="term" value="F:GTPase activity"/>
    <property type="evidence" value="ECO:0007669"/>
    <property type="project" value="UniProtKB-UniRule"/>
</dbReference>
<keyword evidence="5 6" id="KW-0342">GTP-binding</keyword>
<dbReference type="PROSITE" id="PS51705">
    <property type="entry name" value="G_HFLX"/>
    <property type="match status" value="1"/>
</dbReference>
<dbReference type="Gene3D" id="3.40.50.300">
    <property type="entry name" value="P-loop containing nucleotide triphosphate hydrolases"/>
    <property type="match status" value="1"/>
</dbReference>
<evidence type="ECO:0000313" key="11">
    <source>
        <dbReference type="EMBL" id="THF74600.1"/>
    </source>
</evidence>
<dbReference type="Pfam" id="PF13167">
    <property type="entry name" value="GTP-bdg_N"/>
    <property type="match status" value="1"/>
</dbReference>
<evidence type="ECO:0000256" key="7">
    <source>
        <dbReference type="PIRSR" id="PIRSR006809-1"/>
    </source>
</evidence>
<dbReference type="RefSeq" id="WP_136372497.1">
    <property type="nucleotide sequence ID" value="NZ_SSOB01000039.1"/>
</dbReference>
<keyword evidence="1 6" id="KW-0963">Cytoplasm</keyword>
<gene>
    <name evidence="6 11" type="primary">hflX</name>
    <name evidence="11" type="ORF">E6C55_24685</name>
</gene>
<comment type="similarity">
    <text evidence="6">Belongs to the TRAFAC class OBG-HflX-like GTPase superfamily. HflX GTPase family.</text>
</comment>
<dbReference type="InterPro" id="IPR016496">
    <property type="entry name" value="GTPase_HflX"/>
</dbReference>
<dbReference type="GO" id="GO:0046872">
    <property type="term" value="F:metal ion binding"/>
    <property type="evidence" value="ECO:0007669"/>
    <property type="project" value="UniProtKB-KW"/>
</dbReference>
<comment type="function">
    <text evidence="6">GTPase that associates with the 50S ribosomal subunit and may have a role during protein synthesis or ribosome biogenesis.</text>
</comment>
<accession>A0A4S4BIY4</accession>
<evidence type="ECO:0000256" key="3">
    <source>
        <dbReference type="ARBA" id="ARBA00022741"/>
    </source>
</evidence>
<reference evidence="11 12" key="1">
    <citation type="submission" date="2019-04" db="EMBL/GenBank/DDBJ databases">
        <title>Cohnella sp. nov. isolated from preserved vegetables.</title>
        <authorList>
            <person name="Lin S.-Y."/>
            <person name="Hung M.-H."/>
            <person name="Young C.-C."/>
        </authorList>
    </citation>
    <scope>NUCLEOTIDE SEQUENCE [LARGE SCALE GENOMIC DNA]</scope>
    <source>
        <strain evidence="11 12">CC-MHH1044</strain>
    </source>
</reference>
<name>A0A4S4BIY4_9BACL</name>
<dbReference type="CDD" id="cd01878">
    <property type="entry name" value="HflX"/>
    <property type="match status" value="1"/>
</dbReference>
<dbReference type="PANTHER" id="PTHR10229">
    <property type="entry name" value="GTP-BINDING PROTEIN HFLX"/>
    <property type="match status" value="1"/>
</dbReference>
<evidence type="ECO:0000256" key="5">
    <source>
        <dbReference type="ARBA" id="ARBA00023134"/>
    </source>
</evidence>
<evidence type="ECO:0000256" key="9">
    <source>
        <dbReference type="SAM" id="MobiDB-lite"/>
    </source>
</evidence>
<comment type="subcellular location">
    <subcellularLocation>
        <location evidence="6">Cytoplasm</location>
    </subcellularLocation>
    <text evidence="6">May associate with membranes.</text>
</comment>
<feature type="binding site" evidence="7">
    <location>
        <begin position="239"/>
        <end position="243"/>
    </location>
    <ligand>
        <name>GTP</name>
        <dbReference type="ChEBI" id="CHEBI:37565"/>
    </ligand>
</feature>